<dbReference type="RefSeq" id="WP_330935195.1">
    <property type="nucleotide sequence ID" value="NZ_JAMDKE010000069.1"/>
</dbReference>
<name>A0ABU7QLF2_AVIPA</name>
<reference evidence="1 2" key="1">
    <citation type="journal article" date="2022" name="Front. Microbiol.">
        <title>Commensal bacteria contribute to the growth of multidrug-resistant Avibacterium paragallinarum in chickens.</title>
        <authorList>
            <person name="Zhu J."/>
            <person name="Chen Y."/>
            <person name="Wu Y."/>
            <person name="Wang Y."/>
            <person name="Zhu K."/>
        </authorList>
    </citation>
    <scope>NUCLEOTIDE SEQUENCE [LARGE SCALE GENOMIC DNA]</scope>
    <source>
        <strain evidence="1 2">AV25</strain>
    </source>
</reference>
<keyword evidence="2" id="KW-1185">Reference proteome</keyword>
<evidence type="ECO:0000313" key="2">
    <source>
        <dbReference type="Proteomes" id="UP001347884"/>
    </source>
</evidence>
<accession>A0ABU7QLF2</accession>
<protein>
    <submittedName>
        <fullName evidence="1">Uncharacterized protein</fullName>
    </submittedName>
</protein>
<dbReference type="Proteomes" id="UP001347884">
    <property type="component" value="Unassembled WGS sequence"/>
</dbReference>
<dbReference type="EMBL" id="JAMDKF010000059">
    <property type="protein sequence ID" value="MEE6042740.1"/>
    <property type="molecule type" value="Genomic_DNA"/>
</dbReference>
<evidence type="ECO:0000313" key="1">
    <source>
        <dbReference type="EMBL" id="MEE6042740.1"/>
    </source>
</evidence>
<gene>
    <name evidence="1" type="ORF">M5S13_12840</name>
</gene>
<proteinExistence type="predicted"/>
<comment type="caution">
    <text evidence="1">The sequence shown here is derived from an EMBL/GenBank/DDBJ whole genome shotgun (WGS) entry which is preliminary data.</text>
</comment>
<organism evidence="1 2">
    <name type="scientific">Avibacterium paragallinarum</name>
    <name type="common">Haemophilus gallinarum</name>
    <dbReference type="NCBI Taxonomy" id="728"/>
    <lineage>
        <taxon>Bacteria</taxon>
        <taxon>Pseudomonadati</taxon>
        <taxon>Pseudomonadota</taxon>
        <taxon>Gammaproteobacteria</taxon>
        <taxon>Pasteurellales</taxon>
        <taxon>Pasteurellaceae</taxon>
        <taxon>Avibacterium</taxon>
    </lineage>
</organism>
<sequence length="75" mass="8659">MKHLLNSENILDCLPAYLTGDEKSEIREALLQNLGKSENMKEGLVMYLECLKYINEYPDDGKTFKFGHIPLPTRK</sequence>